<dbReference type="EMBL" id="KK365133">
    <property type="protein sequence ID" value="KCZ82058.1"/>
    <property type="molecule type" value="Genomic_DNA"/>
</dbReference>
<feature type="compositionally biased region" description="Polar residues" evidence="1">
    <location>
        <begin position="78"/>
        <end position="89"/>
    </location>
</feature>
<name>A0A059F489_9MICR</name>
<keyword evidence="2" id="KW-0732">Signal</keyword>
<reference evidence="4" key="1">
    <citation type="submission" date="2013-02" db="EMBL/GenBank/DDBJ databases">
        <authorList>
            <consortium name="The Broad Institute Genome Sequencing Platform"/>
            <person name="Cuomo C."/>
            <person name="Becnel J."/>
            <person name="Sanscrainte N."/>
            <person name="Walker B."/>
            <person name="Young S.K."/>
            <person name="Zeng Q."/>
            <person name="Gargeya S."/>
            <person name="Fitzgerald M."/>
            <person name="Haas B."/>
            <person name="Abouelleil A."/>
            <person name="Alvarado L."/>
            <person name="Arachchi H.M."/>
            <person name="Berlin A.M."/>
            <person name="Chapman S.B."/>
            <person name="Dewar J."/>
            <person name="Goldberg J."/>
            <person name="Griggs A."/>
            <person name="Gujja S."/>
            <person name="Hansen M."/>
            <person name="Howarth C."/>
            <person name="Imamovic A."/>
            <person name="Larimer J."/>
            <person name="McCowan C."/>
            <person name="Murphy C."/>
            <person name="Neiman D."/>
            <person name="Pearson M."/>
            <person name="Priest M."/>
            <person name="Roberts A."/>
            <person name="Saif S."/>
            <person name="Shea T."/>
            <person name="Sisk P."/>
            <person name="Sykes S."/>
            <person name="Wortman J."/>
            <person name="Nusbaum C."/>
            <person name="Birren B."/>
        </authorList>
    </citation>
    <scope>NUCLEOTIDE SEQUENCE [LARGE SCALE GENOMIC DNA]</scope>
    <source>
        <strain evidence="4">PRA339</strain>
    </source>
</reference>
<dbReference type="AlphaFoldDB" id="A0A059F489"/>
<gene>
    <name evidence="3" type="ORF">H312_00540</name>
</gene>
<feature type="region of interest" description="Disordered" evidence="1">
    <location>
        <begin position="62"/>
        <end position="108"/>
    </location>
</feature>
<sequence>MIFAKFIVLLFSQGFATEDLTRFEISNVYSYMIENCGDLVNVYIRITFEDAQKDGGIMLSEEESKKQEFSSEKIQSQNTEVSTLENNAVTEKRDSLISSGNQKNSKDADIKTPITNETIEASSHFCINSSTSSPKYKIIKRVRFFNRKKHCEKCKKLSTLTKKDSETQKFCRKVDENQQLTKQTGYFYPINNYIKRCWVCIYDNGVSLLKYIGLYGRN</sequence>
<dbReference type="HOGENOM" id="CLU_1266602_0_0_1"/>
<evidence type="ECO:0000313" key="4">
    <source>
        <dbReference type="Proteomes" id="UP000030655"/>
    </source>
</evidence>
<evidence type="ECO:0000256" key="2">
    <source>
        <dbReference type="SAM" id="SignalP"/>
    </source>
</evidence>
<keyword evidence="4" id="KW-1185">Reference proteome</keyword>
<reference evidence="3 4" key="2">
    <citation type="submission" date="2014-03" db="EMBL/GenBank/DDBJ databases">
        <title>The Genome Sequence of Anncaliia algerae insect isolate PRA339.</title>
        <authorList>
            <consortium name="The Broad Institute Genome Sequencing Platform"/>
            <consortium name="The Broad Institute Genome Sequencing Center for Infectious Disease"/>
            <person name="Cuomo C."/>
            <person name="Becnel J."/>
            <person name="Sanscrainte N."/>
            <person name="Walker B."/>
            <person name="Young S.K."/>
            <person name="Zeng Q."/>
            <person name="Gargeya S."/>
            <person name="Fitzgerald M."/>
            <person name="Haas B."/>
            <person name="Abouelleil A."/>
            <person name="Alvarado L."/>
            <person name="Arachchi H.M."/>
            <person name="Berlin A.M."/>
            <person name="Chapman S.B."/>
            <person name="Dewar J."/>
            <person name="Goldberg J."/>
            <person name="Griggs A."/>
            <person name="Gujja S."/>
            <person name="Hansen M."/>
            <person name="Howarth C."/>
            <person name="Imamovic A."/>
            <person name="Larimer J."/>
            <person name="McCowan C."/>
            <person name="Murphy C."/>
            <person name="Neiman D."/>
            <person name="Pearson M."/>
            <person name="Priest M."/>
            <person name="Roberts A."/>
            <person name="Saif S."/>
            <person name="Shea T."/>
            <person name="Sisk P."/>
            <person name="Sykes S."/>
            <person name="Wortman J."/>
            <person name="Nusbaum C."/>
            <person name="Birren B."/>
        </authorList>
    </citation>
    <scope>NUCLEOTIDE SEQUENCE [LARGE SCALE GENOMIC DNA]</scope>
    <source>
        <strain evidence="3 4">PRA339</strain>
    </source>
</reference>
<protein>
    <submittedName>
        <fullName evidence="3">Uncharacterized protein</fullName>
    </submittedName>
</protein>
<organism evidence="3 4">
    <name type="scientific">Anncaliia algerae PRA339</name>
    <dbReference type="NCBI Taxonomy" id="1288291"/>
    <lineage>
        <taxon>Eukaryota</taxon>
        <taxon>Fungi</taxon>
        <taxon>Fungi incertae sedis</taxon>
        <taxon>Microsporidia</taxon>
        <taxon>Tubulinosematoidea</taxon>
        <taxon>Tubulinosematidae</taxon>
        <taxon>Anncaliia</taxon>
    </lineage>
</organism>
<feature type="signal peptide" evidence="2">
    <location>
        <begin position="1"/>
        <end position="16"/>
    </location>
</feature>
<evidence type="ECO:0000313" key="3">
    <source>
        <dbReference type="EMBL" id="KCZ82058.1"/>
    </source>
</evidence>
<feature type="compositionally biased region" description="Basic and acidic residues" evidence="1">
    <location>
        <begin position="62"/>
        <end position="71"/>
    </location>
</feature>
<accession>A0A059F489</accession>
<feature type="chain" id="PRO_5001571950" evidence="2">
    <location>
        <begin position="17"/>
        <end position="218"/>
    </location>
</feature>
<evidence type="ECO:0000256" key="1">
    <source>
        <dbReference type="SAM" id="MobiDB-lite"/>
    </source>
</evidence>
<proteinExistence type="predicted"/>
<dbReference type="VEuPathDB" id="MicrosporidiaDB:H312_00540"/>
<dbReference type="Proteomes" id="UP000030655">
    <property type="component" value="Unassembled WGS sequence"/>
</dbReference>